<sequence length="75" mass="8100">MKPLNAGEQVGKVRGRICKGPCSQFALAKTHEREVVALSHESRGGENGKAEPLNDTRFGLRQLNETKGIAGLNLD</sequence>
<organism evidence="1 2">
    <name type="scientific">Bauhinia variegata</name>
    <name type="common">Purple orchid tree</name>
    <name type="synonym">Phanera variegata</name>
    <dbReference type="NCBI Taxonomy" id="167791"/>
    <lineage>
        <taxon>Eukaryota</taxon>
        <taxon>Viridiplantae</taxon>
        <taxon>Streptophyta</taxon>
        <taxon>Embryophyta</taxon>
        <taxon>Tracheophyta</taxon>
        <taxon>Spermatophyta</taxon>
        <taxon>Magnoliopsida</taxon>
        <taxon>eudicotyledons</taxon>
        <taxon>Gunneridae</taxon>
        <taxon>Pentapetalae</taxon>
        <taxon>rosids</taxon>
        <taxon>fabids</taxon>
        <taxon>Fabales</taxon>
        <taxon>Fabaceae</taxon>
        <taxon>Cercidoideae</taxon>
        <taxon>Cercideae</taxon>
        <taxon>Bauhiniinae</taxon>
        <taxon>Bauhinia</taxon>
    </lineage>
</organism>
<dbReference type="Proteomes" id="UP000828941">
    <property type="component" value="Chromosome 2"/>
</dbReference>
<keyword evidence="2" id="KW-1185">Reference proteome</keyword>
<evidence type="ECO:0000313" key="1">
    <source>
        <dbReference type="EMBL" id="KAI4355718.1"/>
    </source>
</evidence>
<name>A0ACB9Q4G2_BAUVA</name>
<reference evidence="1 2" key="1">
    <citation type="journal article" date="2022" name="DNA Res.">
        <title>Chromosomal-level genome assembly of the orchid tree Bauhinia variegata (Leguminosae; Cercidoideae) supports the allotetraploid origin hypothesis of Bauhinia.</title>
        <authorList>
            <person name="Zhong Y."/>
            <person name="Chen Y."/>
            <person name="Zheng D."/>
            <person name="Pang J."/>
            <person name="Liu Y."/>
            <person name="Luo S."/>
            <person name="Meng S."/>
            <person name="Qian L."/>
            <person name="Wei D."/>
            <person name="Dai S."/>
            <person name="Zhou R."/>
        </authorList>
    </citation>
    <scope>NUCLEOTIDE SEQUENCE [LARGE SCALE GENOMIC DNA]</scope>
    <source>
        <strain evidence="1">BV-YZ2020</strain>
    </source>
</reference>
<evidence type="ECO:0000313" key="2">
    <source>
        <dbReference type="Proteomes" id="UP000828941"/>
    </source>
</evidence>
<comment type="caution">
    <text evidence="1">The sequence shown here is derived from an EMBL/GenBank/DDBJ whole genome shotgun (WGS) entry which is preliminary data.</text>
</comment>
<gene>
    <name evidence="1" type="ORF">L6164_004465</name>
</gene>
<protein>
    <submittedName>
        <fullName evidence="1">Uncharacterized protein</fullName>
    </submittedName>
</protein>
<accession>A0ACB9Q4G2</accession>
<proteinExistence type="predicted"/>
<dbReference type="EMBL" id="CM039427">
    <property type="protein sequence ID" value="KAI4355718.1"/>
    <property type="molecule type" value="Genomic_DNA"/>
</dbReference>